<gene>
    <name evidence="1" type="ORF">NDU88_002411</name>
</gene>
<reference evidence="1" key="1">
    <citation type="journal article" date="2022" name="bioRxiv">
        <title>Sequencing and chromosome-scale assembly of the giantPleurodeles waltlgenome.</title>
        <authorList>
            <person name="Brown T."/>
            <person name="Elewa A."/>
            <person name="Iarovenko S."/>
            <person name="Subramanian E."/>
            <person name="Araus A.J."/>
            <person name="Petzold A."/>
            <person name="Susuki M."/>
            <person name="Suzuki K.-i.T."/>
            <person name="Hayashi T."/>
            <person name="Toyoda A."/>
            <person name="Oliveira C."/>
            <person name="Osipova E."/>
            <person name="Leigh N.D."/>
            <person name="Simon A."/>
            <person name="Yun M.H."/>
        </authorList>
    </citation>
    <scope>NUCLEOTIDE SEQUENCE</scope>
    <source>
        <strain evidence="1">20211129_DDA</strain>
        <tissue evidence="1">Liver</tissue>
    </source>
</reference>
<proteinExistence type="predicted"/>
<keyword evidence="2" id="KW-1185">Reference proteome</keyword>
<organism evidence="1 2">
    <name type="scientific">Pleurodeles waltl</name>
    <name type="common">Iberian ribbed newt</name>
    <dbReference type="NCBI Taxonomy" id="8319"/>
    <lineage>
        <taxon>Eukaryota</taxon>
        <taxon>Metazoa</taxon>
        <taxon>Chordata</taxon>
        <taxon>Craniata</taxon>
        <taxon>Vertebrata</taxon>
        <taxon>Euteleostomi</taxon>
        <taxon>Amphibia</taxon>
        <taxon>Batrachia</taxon>
        <taxon>Caudata</taxon>
        <taxon>Salamandroidea</taxon>
        <taxon>Salamandridae</taxon>
        <taxon>Pleurodelinae</taxon>
        <taxon>Pleurodeles</taxon>
    </lineage>
</organism>
<protein>
    <recommendedName>
        <fullName evidence="3">Secreted protein</fullName>
    </recommendedName>
</protein>
<dbReference type="AlphaFoldDB" id="A0AAV7VZ88"/>
<dbReference type="Proteomes" id="UP001066276">
    <property type="component" value="Chromosome 1_2"/>
</dbReference>
<evidence type="ECO:0000313" key="2">
    <source>
        <dbReference type="Proteomes" id="UP001066276"/>
    </source>
</evidence>
<name>A0AAV7VZ88_PLEWA</name>
<evidence type="ECO:0000313" key="1">
    <source>
        <dbReference type="EMBL" id="KAJ1207018.1"/>
    </source>
</evidence>
<accession>A0AAV7VZ88</accession>
<sequence length="98" mass="10524">MDRGVLVVIFVCARECFPVRGRAMVSSTTGSSLAWSCGPSASSMRLRDLPTGAVKVAVNCWRRVERGDSRGERGDSWGSAAILGPLAPPTRSMRVGWN</sequence>
<evidence type="ECO:0008006" key="3">
    <source>
        <dbReference type="Google" id="ProtNLM"/>
    </source>
</evidence>
<comment type="caution">
    <text evidence="1">The sequence shown here is derived from an EMBL/GenBank/DDBJ whole genome shotgun (WGS) entry which is preliminary data.</text>
</comment>
<dbReference type="EMBL" id="JANPWB010000002">
    <property type="protein sequence ID" value="KAJ1207018.1"/>
    <property type="molecule type" value="Genomic_DNA"/>
</dbReference>